<evidence type="ECO:0000313" key="8">
    <source>
        <dbReference type="Proteomes" id="UP001046870"/>
    </source>
</evidence>
<feature type="signal peptide" evidence="6">
    <location>
        <begin position="1"/>
        <end position="31"/>
    </location>
</feature>
<accession>A0A9D3PY40</accession>
<comment type="caution">
    <text evidence="7">The sequence shown here is derived from an EMBL/GenBank/DDBJ whole genome shotgun (WGS) entry which is preliminary data.</text>
</comment>
<protein>
    <recommendedName>
        <fullName evidence="9">DNAX-activation protein 12</fullName>
    </recommendedName>
</protein>
<proteinExistence type="predicted"/>
<keyword evidence="5" id="KW-1133">Transmembrane helix</keyword>
<keyword evidence="3 6" id="KW-0732">Signal</keyword>
<evidence type="ECO:0000256" key="5">
    <source>
        <dbReference type="SAM" id="Phobius"/>
    </source>
</evidence>
<evidence type="ECO:0008006" key="9">
    <source>
        <dbReference type="Google" id="ProtNLM"/>
    </source>
</evidence>
<reference evidence="7" key="1">
    <citation type="submission" date="2021-01" db="EMBL/GenBank/DDBJ databases">
        <authorList>
            <person name="Zahm M."/>
            <person name="Roques C."/>
            <person name="Cabau C."/>
            <person name="Klopp C."/>
            <person name="Donnadieu C."/>
            <person name="Jouanno E."/>
            <person name="Lampietro C."/>
            <person name="Louis A."/>
            <person name="Herpin A."/>
            <person name="Echchiki A."/>
            <person name="Berthelot C."/>
            <person name="Parey E."/>
            <person name="Roest-Crollius H."/>
            <person name="Braasch I."/>
            <person name="Postlethwait J."/>
            <person name="Bobe J."/>
            <person name="Montfort J."/>
            <person name="Bouchez O."/>
            <person name="Begum T."/>
            <person name="Mejri S."/>
            <person name="Adams A."/>
            <person name="Chen W.-J."/>
            <person name="Guiguen Y."/>
        </authorList>
    </citation>
    <scope>NUCLEOTIDE SEQUENCE</scope>
    <source>
        <strain evidence="7">YG-15Mar2019-1</strain>
        <tissue evidence="7">Brain</tissue>
    </source>
</reference>
<dbReference type="PANTHER" id="PTHR10570">
    <property type="entry name" value="T-CELL SURFACE GLYCOPROTEIN CD3 GAMMA CHAIN / DELTA CHAIN"/>
    <property type="match status" value="1"/>
</dbReference>
<gene>
    <name evidence="7" type="ORF">MATL_G00117850</name>
</gene>
<feature type="transmembrane region" description="Helical" evidence="5">
    <location>
        <begin position="43"/>
        <end position="66"/>
    </location>
</feature>
<organism evidence="7 8">
    <name type="scientific">Megalops atlanticus</name>
    <name type="common">Tarpon</name>
    <name type="synonym">Clupea gigantea</name>
    <dbReference type="NCBI Taxonomy" id="7932"/>
    <lineage>
        <taxon>Eukaryota</taxon>
        <taxon>Metazoa</taxon>
        <taxon>Chordata</taxon>
        <taxon>Craniata</taxon>
        <taxon>Vertebrata</taxon>
        <taxon>Euteleostomi</taxon>
        <taxon>Actinopterygii</taxon>
        <taxon>Neopterygii</taxon>
        <taxon>Teleostei</taxon>
        <taxon>Elopiformes</taxon>
        <taxon>Megalopidae</taxon>
        <taxon>Megalops</taxon>
    </lineage>
</organism>
<dbReference type="InterPro" id="IPR015484">
    <property type="entry name" value="CD3_esu/gsu/dsu"/>
</dbReference>
<keyword evidence="2" id="KW-1003">Cell membrane</keyword>
<dbReference type="OrthoDB" id="9947847at2759"/>
<evidence type="ECO:0000313" key="7">
    <source>
        <dbReference type="EMBL" id="KAG7470825.1"/>
    </source>
</evidence>
<comment type="subcellular location">
    <subcellularLocation>
        <location evidence="1">Cell membrane</location>
        <topology evidence="1">Single-pass type I membrane protein</topology>
    </subcellularLocation>
</comment>
<dbReference type="GO" id="GO:0009897">
    <property type="term" value="C:external side of plasma membrane"/>
    <property type="evidence" value="ECO:0007669"/>
    <property type="project" value="TreeGrafter"/>
</dbReference>
<name>A0A9D3PY40_MEGAT</name>
<dbReference type="Proteomes" id="UP001046870">
    <property type="component" value="Chromosome 9"/>
</dbReference>
<dbReference type="AlphaFoldDB" id="A0A9D3PY40"/>
<dbReference type="GO" id="GO:0007166">
    <property type="term" value="P:cell surface receptor signaling pathway"/>
    <property type="evidence" value="ECO:0007669"/>
    <property type="project" value="TreeGrafter"/>
</dbReference>
<keyword evidence="8" id="KW-1185">Reference proteome</keyword>
<dbReference type="GO" id="GO:0004888">
    <property type="term" value="F:transmembrane signaling receptor activity"/>
    <property type="evidence" value="ECO:0007669"/>
    <property type="project" value="TreeGrafter"/>
</dbReference>
<keyword evidence="5" id="KW-0812">Transmembrane</keyword>
<evidence type="ECO:0000256" key="3">
    <source>
        <dbReference type="ARBA" id="ARBA00022729"/>
    </source>
</evidence>
<keyword evidence="5" id="KW-0472">Membrane</keyword>
<evidence type="ECO:0000256" key="4">
    <source>
        <dbReference type="SAM" id="MobiDB-lite"/>
    </source>
</evidence>
<sequence>MTERGTSPCSMAKMNGPLLILILALVAVVSSVCENCYELDATLLTGIILGDLLVTGGVIILVYHWAQRRAGPSPAQPTGRTGNRAPTVPNRDYEPLNLTNRATETYAGLHRNG</sequence>
<feature type="chain" id="PRO_5038350222" description="DNAX-activation protein 12" evidence="6">
    <location>
        <begin position="32"/>
        <end position="113"/>
    </location>
</feature>
<evidence type="ECO:0000256" key="2">
    <source>
        <dbReference type="ARBA" id="ARBA00022475"/>
    </source>
</evidence>
<dbReference type="EMBL" id="JAFDVH010000009">
    <property type="protein sequence ID" value="KAG7470825.1"/>
    <property type="molecule type" value="Genomic_DNA"/>
</dbReference>
<evidence type="ECO:0000256" key="1">
    <source>
        <dbReference type="ARBA" id="ARBA00004251"/>
    </source>
</evidence>
<dbReference type="PANTHER" id="PTHR10570:SF9">
    <property type="entry name" value="T-CELL SURFACE GLYCOPROTEIN CD3 EPSILON CHAIN"/>
    <property type="match status" value="1"/>
</dbReference>
<feature type="region of interest" description="Disordered" evidence="4">
    <location>
        <begin position="70"/>
        <end position="96"/>
    </location>
</feature>
<dbReference type="GO" id="GO:0045059">
    <property type="term" value="P:positive thymic T cell selection"/>
    <property type="evidence" value="ECO:0007669"/>
    <property type="project" value="TreeGrafter"/>
</dbReference>
<dbReference type="GO" id="GO:0042105">
    <property type="term" value="C:alpha-beta T cell receptor complex"/>
    <property type="evidence" value="ECO:0007669"/>
    <property type="project" value="TreeGrafter"/>
</dbReference>
<evidence type="ECO:0000256" key="6">
    <source>
        <dbReference type="SAM" id="SignalP"/>
    </source>
</evidence>